<keyword evidence="2" id="KW-0812">Transmembrane</keyword>
<dbReference type="RefSeq" id="WP_164365116.1">
    <property type="nucleotide sequence ID" value="NZ_CP066776.1"/>
</dbReference>
<feature type="region of interest" description="Disordered" evidence="1">
    <location>
        <begin position="262"/>
        <end position="293"/>
    </location>
</feature>
<dbReference type="AlphaFoldDB" id="A0A6B3L4Z6"/>
<keyword evidence="2" id="KW-1133">Transmembrane helix</keyword>
<feature type="transmembrane region" description="Helical" evidence="2">
    <location>
        <begin position="132"/>
        <end position="151"/>
    </location>
</feature>
<dbReference type="KEGG" id="soa:G3M56_012650"/>
<evidence type="ECO:0000313" key="4">
    <source>
        <dbReference type="Proteomes" id="UP000475117"/>
    </source>
</evidence>
<evidence type="ECO:0000313" key="3">
    <source>
        <dbReference type="EMBL" id="QQL44714.1"/>
    </source>
</evidence>
<accession>A0A6B3L4Z6</accession>
<dbReference type="Proteomes" id="UP000475117">
    <property type="component" value="Chromosome"/>
</dbReference>
<gene>
    <name evidence="3" type="ORF">G3M56_012650</name>
</gene>
<organism evidence="3 4">
    <name type="scientific">Sulfuriroseicoccus oceanibius</name>
    <dbReference type="NCBI Taxonomy" id="2707525"/>
    <lineage>
        <taxon>Bacteria</taxon>
        <taxon>Pseudomonadati</taxon>
        <taxon>Verrucomicrobiota</taxon>
        <taxon>Verrucomicrobiia</taxon>
        <taxon>Verrucomicrobiales</taxon>
        <taxon>Verrucomicrobiaceae</taxon>
        <taxon>Sulfuriroseicoccus</taxon>
    </lineage>
</organism>
<feature type="compositionally biased region" description="Low complexity" evidence="1">
    <location>
        <begin position="326"/>
        <end position="338"/>
    </location>
</feature>
<reference evidence="3 4" key="1">
    <citation type="submission" date="2020-12" db="EMBL/GenBank/DDBJ databases">
        <title>Sulforoseuscoccus oceanibium gen. nov., sp. nov., a representative of the phylum Verrucomicrobia with special cytoplasmic membrane, and proposal of Sulforoseuscoccusaceae fam. nov.</title>
        <authorList>
            <person name="Xi F."/>
        </authorList>
    </citation>
    <scope>NUCLEOTIDE SEQUENCE [LARGE SCALE GENOMIC DNA]</scope>
    <source>
        <strain evidence="3 4">T37</strain>
    </source>
</reference>
<sequence length="667" mass="71592">MTKDTNIFNDGAMDANAHEEARIVAMLLGEASDFEKAELEGLIATRPDLQAFCDEMAALLPDVRAAHGHSGPTADLSVNDDELWELSKERRASVRAALAEVEDEGRADETSPVVVRSKHWPGRRQMRRNLQVAAAVALFGGVAAVSLGVWVNGRRPVDVAGVSPELVREDSAPKELTVKVASRKPEAVAVAKMENGANDRLPAPWGGVAVVASRNGVDAAADGGVGEAAEIELAMLDDNARSTGREFEDVVALRDAERSMAWQRSRSNDRRANAPAKAGALGDEIQSGNIGRQLDPERKPMLLAEGLETPSALPIVGLSVGEDKSAPALPAPSVASEPTGPAPQGAPAKMKDGALLGGRALEVAAEPEIDQWEEQTFDESIEVADVESEPEVQEMEVFSRKTDRLLGDRLASDAPVSRFGFDGSDASFWSVAASLAGGKWPAPEMVHPEQFIRALTHADPAPPLDRNVRCVVDQVSHPVMVDRVLIRIDVRALGYTAPRDGEVQVTWNPERVERYRLTASKRAQRAVDSEGAVSASGKDKPMAAIGLYHVKLRDEGEGNLGEVSVRLIDPRTGEIEQKRWQIDYESGPQPLADADVFMQMVSVAGIFAEALQKDSAEAVEDLRAIQPVVADLVVERPGDQRVAALRAAVDNACRVVELLISTTDPSE</sequence>
<keyword evidence="2" id="KW-0472">Membrane</keyword>
<evidence type="ECO:0000256" key="2">
    <source>
        <dbReference type="SAM" id="Phobius"/>
    </source>
</evidence>
<keyword evidence="4" id="KW-1185">Reference proteome</keyword>
<name>A0A6B3L4Z6_9BACT</name>
<dbReference type="EMBL" id="CP066776">
    <property type="protein sequence ID" value="QQL44714.1"/>
    <property type="molecule type" value="Genomic_DNA"/>
</dbReference>
<evidence type="ECO:0000256" key="1">
    <source>
        <dbReference type="SAM" id="MobiDB-lite"/>
    </source>
</evidence>
<proteinExistence type="predicted"/>
<feature type="region of interest" description="Disordered" evidence="1">
    <location>
        <begin position="324"/>
        <end position="351"/>
    </location>
</feature>
<protein>
    <submittedName>
        <fullName evidence="3">Uncharacterized protein</fullName>
    </submittedName>
</protein>